<organism evidence="1 2">
    <name type="scientific">Polyangium mundeleinium</name>
    <dbReference type="NCBI Taxonomy" id="2995306"/>
    <lineage>
        <taxon>Bacteria</taxon>
        <taxon>Pseudomonadati</taxon>
        <taxon>Myxococcota</taxon>
        <taxon>Polyangia</taxon>
        <taxon>Polyangiales</taxon>
        <taxon>Polyangiaceae</taxon>
        <taxon>Polyangium</taxon>
    </lineage>
</organism>
<proteinExistence type="predicted"/>
<sequence>MADNFDSFKKAVREGWTEEEAARDHTFTGIMAGRAGFKNVTIIENNEQRVVVEFYR</sequence>
<gene>
    <name evidence="1" type="ORF">POL67_37650</name>
</gene>
<dbReference type="RefSeq" id="WP_271925477.1">
    <property type="nucleotide sequence ID" value="NZ_JAQNDO010000001.1"/>
</dbReference>
<dbReference type="EMBL" id="JAQNDO010000001">
    <property type="protein sequence ID" value="MDC0747115.1"/>
    <property type="molecule type" value="Genomic_DNA"/>
</dbReference>
<reference evidence="1 2" key="1">
    <citation type="submission" date="2022-11" db="EMBL/GenBank/DDBJ databases">
        <title>Minimal conservation of predation-associated metabolite biosynthetic gene clusters underscores biosynthetic potential of Myxococcota including descriptions for ten novel species: Archangium lansinium sp. nov., Myxococcus landrumus sp. nov., Nannocystis bai.</title>
        <authorList>
            <person name="Ahearne A."/>
            <person name="Stevens C."/>
            <person name="Dowd S."/>
        </authorList>
    </citation>
    <scope>NUCLEOTIDE SEQUENCE [LARGE SCALE GENOMIC DNA]</scope>
    <source>
        <strain evidence="1 2">RJM3</strain>
    </source>
</reference>
<comment type="caution">
    <text evidence="1">The sequence shown here is derived from an EMBL/GenBank/DDBJ whole genome shotgun (WGS) entry which is preliminary data.</text>
</comment>
<keyword evidence="2" id="KW-1185">Reference proteome</keyword>
<name>A0ABT5F1Z8_9BACT</name>
<protein>
    <submittedName>
        <fullName evidence="1">Uncharacterized protein</fullName>
    </submittedName>
</protein>
<evidence type="ECO:0000313" key="2">
    <source>
        <dbReference type="Proteomes" id="UP001221411"/>
    </source>
</evidence>
<dbReference type="Proteomes" id="UP001221411">
    <property type="component" value="Unassembled WGS sequence"/>
</dbReference>
<evidence type="ECO:0000313" key="1">
    <source>
        <dbReference type="EMBL" id="MDC0747115.1"/>
    </source>
</evidence>
<accession>A0ABT5F1Z8</accession>